<keyword evidence="1" id="KW-0732">Signal</keyword>
<accession>Q4SZD0</accession>
<dbReference type="InterPro" id="IPR013783">
    <property type="entry name" value="Ig-like_fold"/>
</dbReference>
<dbReference type="InterPro" id="IPR011658">
    <property type="entry name" value="PA14_dom"/>
</dbReference>
<protein>
    <submittedName>
        <fullName evidence="3">(spotted green pufferfish) hypothetical protein</fullName>
    </submittedName>
</protein>
<evidence type="ECO:0000256" key="1">
    <source>
        <dbReference type="ARBA" id="ARBA00022729"/>
    </source>
</evidence>
<reference evidence="3" key="2">
    <citation type="submission" date="2004-02" db="EMBL/GenBank/DDBJ databases">
        <authorList>
            <consortium name="Genoscope"/>
            <consortium name="Whitehead Institute Centre for Genome Research"/>
        </authorList>
    </citation>
    <scope>NUCLEOTIDE SEQUENCE</scope>
</reference>
<dbReference type="GO" id="GO:0007399">
    <property type="term" value="P:nervous system development"/>
    <property type="evidence" value="ECO:0007669"/>
    <property type="project" value="UniProtKB-ARBA"/>
</dbReference>
<dbReference type="KEGG" id="tng:GSTEN00009906G001"/>
<dbReference type="EMBL" id="CAAE01011717">
    <property type="protein sequence ID" value="CAF94002.1"/>
    <property type="molecule type" value="Genomic_DNA"/>
</dbReference>
<dbReference type="AlphaFoldDB" id="Q4SZD0"/>
<feature type="non-terminal residue" evidence="3">
    <location>
        <position position="347"/>
    </location>
</feature>
<dbReference type="InterPro" id="IPR014756">
    <property type="entry name" value="Ig_E-set"/>
</dbReference>
<dbReference type="SUPFAM" id="SSF56988">
    <property type="entry name" value="Anthrax protective antigen"/>
    <property type="match status" value="1"/>
</dbReference>
<name>Q4SZD0_TETNG</name>
<reference evidence="3" key="1">
    <citation type="journal article" date="2004" name="Nature">
        <title>Genome duplication in the teleost fish Tetraodon nigroviridis reveals the early vertebrate proto-karyotype.</title>
        <authorList>
            <person name="Jaillon O."/>
            <person name="Aury J.-M."/>
            <person name="Brunet F."/>
            <person name="Petit J.-L."/>
            <person name="Stange-Thomann N."/>
            <person name="Mauceli E."/>
            <person name="Bouneau L."/>
            <person name="Fischer C."/>
            <person name="Ozouf-Costaz C."/>
            <person name="Bernot A."/>
            <person name="Nicaud S."/>
            <person name="Jaffe D."/>
            <person name="Fisher S."/>
            <person name="Lutfalla G."/>
            <person name="Dossat C."/>
            <person name="Segurens B."/>
            <person name="Dasilva C."/>
            <person name="Salanoubat M."/>
            <person name="Levy M."/>
            <person name="Boudet N."/>
            <person name="Castellano S."/>
            <person name="Anthouard V."/>
            <person name="Jubin C."/>
            <person name="Castelli V."/>
            <person name="Katinka M."/>
            <person name="Vacherie B."/>
            <person name="Biemont C."/>
            <person name="Skalli Z."/>
            <person name="Cattolico L."/>
            <person name="Poulain J."/>
            <person name="De Berardinis V."/>
            <person name="Cruaud C."/>
            <person name="Duprat S."/>
            <person name="Brottier P."/>
            <person name="Coutanceau J.-P."/>
            <person name="Gouzy J."/>
            <person name="Parra G."/>
            <person name="Lardier G."/>
            <person name="Chapple C."/>
            <person name="McKernan K.J."/>
            <person name="McEwan P."/>
            <person name="Bosak S."/>
            <person name="Kellis M."/>
            <person name="Volff J.-N."/>
            <person name="Guigo R."/>
            <person name="Zody M.C."/>
            <person name="Mesirov J."/>
            <person name="Lindblad-Toh K."/>
            <person name="Birren B."/>
            <person name="Nusbaum C."/>
            <person name="Kahn D."/>
            <person name="Robinson-Rechavi M."/>
            <person name="Laudet V."/>
            <person name="Schachter V."/>
            <person name="Quetier F."/>
            <person name="Saurin W."/>
            <person name="Scarpelli C."/>
            <person name="Wincker P."/>
            <person name="Lander E.S."/>
            <person name="Weissenbach J."/>
            <person name="Roest Crollius H."/>
        </authorList>
    </citation>
    <scope>NUCLEOTIDE SEQUENCE [LARGE SCALE GENOMIC DNA]</scope>
</reference>
<proteinExistence type="predicted"/>
<dbReference type="OrthoDB" id="120976at2759"/>
<dbReference type="InterPro" id="IPR002909">
    <property type="entry name" value="IPT_dom"/>
</dbReference>
<dbReference type="PANTHER" id="PTHR46769">
    <property type="entry name" value="POLYCYSTIC KIDNEY AND HEPATIC DISEASE 1 (AUTOSOMAL RECESSIVE)-LIKE 1"/>
    <property type="match status" value="1"/>
</dbReference>
<dbReference type="Pfam" id="PF01833">
    <property type="entry name" value="TIG"/>
    <property type="match status" value="1"/>
</dbReference>
<comment type="caution">
    <text evidence="3">The sequence shown here is derived from an EMBL/GenBank/DDBJ whole genome shotgun (WGS) entry which is preliminary data.</text>
</comment>
<evidence type="ECO:0000259" key="2">
    <source>
        <dbReference type="PROSITE" id="PS51820"/>
    </source>
</evidence>
<dbReference type="SUPFAM" id="SSF81296">
    <property type="entry name" value="E set domains"/>
    <property type="match status" value="1"/>
</dbReference>
<feature type="domain" description="PA14" evidence="2">
    <location>
        <begin position="64"/>
        <end position="252"/>
    </location>
</feature>
<dbReference type="SMART" id="SM00429">
    <property type="entry name" value="IPT"/>
    <property type="match status" value="1"/>
</dbReference>
<dbReference type="FunFam" id="2.60.40.10:FF:001292">
    <property type="entry name" value="PKHD1 like 1"/>
    <property type="match status" value="1"/>
</dbReference>
<organism evidence="3">
    <name type="scientific">Tetraodon nigroviridis</name>
    <name type="common">Spotted green pufferfish</name>
    <name type="synonym">Chelonodon nigroviridis</name>
    <dbReference type="NCBI Taxonomy" id="99883"/>
    <lineage>
        <taxon>Eukaryota</taxon>
        <taxon>Metazoa</taxon>
        <taxon>Chordata</taxon>
        <taxon>Craniata</taxon>
        <taxon>Vertebrata</taxon>
        <taxon>Euteleostomi</taxon>
        <taxon>Actinopterygii</taxon>
        <taxon>Neopterygii</taxon>
        <taxon>Teleostei</taxon>
        <taxon>Neoteleostei</taxon>
        <taxon>Acanthomorphata</taxon>
        <taxon>Eupercaria</taxon>
        <taxon>Tetraodontiformes</taxon>
        <taxon>Tetradontoidea</taxon>
        <taxon>Tetraodontidae</taxon>
        <taxon>Tetraodon</taxon>
    </lineage>
</organism>
<dbReference type="InterPro" id="IPR037524">
    <property type="entry name" value="PA14/GLEYA"/>
</dbReference>
<dbReference type="CDD" id="cd00603">
    <property type="entry name" value="IPT_PCSR"/>
    <property type="match status" value="1"/>
</dbReference>
<dbReference type="InterPro" id="IPR052387">
    <property type="entry name" value="Fibrocystin"/>
</dbReference>
<evidence type="ECO:0000313" key="3">
    <source>
        <dbReference type="EMBL" id="CAF94002.1"/>
    </source>
</evidence>
<sequence>VTGVSPSKGSVEGGTLLTVDGRFFDQTDQPARVFVGGLPCEIENVSDDRITCRTAKQDPASKKTVYPGLKIEAWNDTRSNQLSDVFSFNESRPGYWTEWTDILPKIFLFDFQYFSTRSRGFFVPPESGNYMLYIHCDDRCELYLSNSSLPEHKVLHSSDDMAEYMDGATTVNITRLSRATPPLQGTFDVEIFGGRAEGLSVGINEEDLKYALEGIEGMGQLSVQWQGTCRSPKWRVEWLSKPGDQPLIQVNDSSVFGGTNIVVSAEEKKKGGLLMRSIADTTQVCRLGSATAGTYPVTVSFPSLGHSRYAEGNVFNFTYQLIITSFSPSSGSIADLRPESQHYHCYW</sequence>
<dbReference type="Pfam" id="PF07691">
    <property type="entry name" value="PA14"/>
    <property type="match status" value="1"/>
</dbReference>
<dbReference type="PANTHER" id="PTHR46769:SF2">
    <property type="entry name" value="FIBROCYSTIN-L ISOFORM 2 PRECURSOR-RELATED"/>
    <property type="match status" value="1"/>
</dbReference>
<dbReference type="PROSITE" id="PS51820">
    <property type="entry name" value="PA14"/>
    <property type="match status" value="1"/>
</dbReference>
<gene>
    <name evidence="3" type="ORF">GSTENG00009906001</name>
</gene>
<dbReference type="Gene3D" id="2.60.40.10">
    <property type="entry name" value="Immunoglobulins"/>
    <property type="match status" value="1"/>
</dbReference>